<keyword evidence="2" id="KW-0805">Transcription regulation</keyword>
<keyword evidence="4" id="KW-0539">Nucleus</keyword>
<dbReference type="GO" id="GO:0003700">
    <property type="term" value="F:DNA-binding transcription factor activity"/>
    <property type="evidence" value="ECO:0007669"/>
    <property type="project" value="InterPro"/>
</dbReference>
<evidence type="ECO:0000259" key="6">
    <source>
        <dbReference type="Pfam" id="PF23082"/>
    </source>
</evidence>
<comment type="subcellular location">
    <subcellularLocation>
        <location evidence="1">Nucleus</location>
    </subcellularLocation>
</comment>
<sequence length="86" mass="9786">MSSSSWTDRQNRLFEKALAKYDKDKPDYWQNVVQAVGDGKTIDDMKRQFKELVRDVDHIESTGGQNSQYDGGSSSGSGIEQRRNLQ</sequence>
<dbReference type="SUPFAM" id="SSF46689">
    <property type="entry name" value="Homeodomain-like"/>
    <property type="match status" value="1"/>
</dbReference>
<feature type="region of interest" description="Disordered" evidence="5">
    <location>
        <begin position="57"/>
        <end position="86"/>
    </location>
</feature>
<dbReference type="FunFam" id="1.10.10.60:FF:000154">
    <property type="entry name" value="Transcription factor SRM1"/>
    <property type="match status" value="1"/>
</dbReference>
<feature type="domain" description="Myb-like" evidence="6">
    <location>
        <begin position="5"/>
        <end position="60"/>
    </location>
</feature>
<evidence type="ECO:0000256" key="2">
    <source>
        <dbReference type="ARBA" id="ARBA00023015"/>
    </source>
</evidence>
<organism evidence="7 8">
    <name type="scientific">Miscanthus lutarioriparius</name>
    <dbReference type="NCBI Taxonomy" id="422564"/>
    <lineage>
        <taxon>Eukaryota</taxon>
        <taxon>Viridiplantae</taxon>
        <taxon>Streptophyta</taxon>
        <taxon>Embryophyta</taxon>
        <taxon>Tracheophyta</taxon>
        <taxon>Spermatophyta</taxon>
        <taxon>Magnoliopsida</taxon>
        <taxon>Liliopsida</taxon>
        <taxon>Poales</taxon>
        <taxon>Poaceae</taxon>
        <taxon>PACMAD clade</taxon>
        <taxon>Panicoideae</taxon>
        <taxon>Andropogonodae</taxon>
        <taxon>Andropogoneae</taxon>
        <taxon>Saccharinae</taxon>
        <taxon>Miscanthus</taxon>
    </lineage>
</organism>
<keyword evidence="8" id="KW-1185">Reference proteome</keyword>
<dbReference type="InterPro" id="IPR044636">
    <property type="entry name" value="RADIALIS-like"/>
</dbReference>
<protein>
    <recommendedName>
        <fullName evidence="6">Myb-like domain-containing protein</fullName>
    </recommendedName>
</protein>
<reference evidence="7" key="1">
    <citation type="submission" date="2020-10" db="EMBL/GenBank/DDBJ databases">
        <authorList>
            <person name="Han B."/>
            <person name="Lu T."/>
            <person name="Zhao Q."/>
            <person name="Huang X."/>
            <person name="Zhao Y."/>
        </authorList>
    </citation>
    <scope>NUCLEOTIDE SEQUENCE</scope>
</reference>
<dbReference type="EMBL" id="CAJGYO010000019">
    <property type="protein sequence ID" value="CAD6339408.1"/>
    <property type="molecule type" value="Genomic_DNA"/>
</dbReference>
<evidence type="ECO:0000313" key="7">
    <source>
        <dbReference type="EMBL" id="CAD6339408.1"/>
    </source>
</evidence>
<name>A0A811SFS0_9POAL</name>
<evidence type="ECO:0000256" key="3">
    <source>
        <dbReference type="ARBA" id="ARBA00023163"/>
    </source>
</evidence>
<dbReference type="AlphaFoldDB" id="A0A811SFS0"/>
<evidence type="ECO:0000256" key="4">
    <source>
        <dbReference type="ARBA" id="ARBA00023242"/>
    </source>
</evidence>
<dbReference type="Proteomes" id="UP000604825">
    <property type="component" value="Unassembled WGS sequence"/>
</dbReference>
<keyword evidence="3" id="KW-0804">Transcription</keyword>
<dbReference type="GO" id="GO:0005634">
    <property type="term" value="C:nucleus"/>
    <property type="evidence" value="ECO:0007669"/>
    <property type="project" value="UniProtKB-SubCell"/>
</dbReference>
<dbReference type="InterPro" id="IPR001005">
    <property type="entry name" value="SANT/Myb"/>
</dbReference>
<accession>A0A811SFS0</accession>
<dbReference type="InterPro" id="IPR009057">
    <property type="entry name" value="Homeodomain-like_sf"/>
</dbReference>
<dbReference type="PANTHER" id="PTHR43952">
    <property type="entry name" value="MYB FAMILY TRANSCRIPTION FACTOR-RELATED"/>
    <property type="match status" value="1"/>
</dbReference>
<evidence type="ECO:0000256" key="5">
    <source>
        <dbReference type="SAM" id="MobiDB-lite"/>
    </source>
</evidence>
<comment type="caution">
    <text evidence="7">The sequence shown here is derived from an EMBL/GenBank/DDBJ whole genome shotgun (WGS) entry which is preliminary data.</text>
</comment>
<proteinExistence type="predicted"/>
<evidence type="ECO:0000313" key="8">
    <source>
        <dbReference type="Proteomes" id="UP000604825"/>
    </source>
</evidence>
<dbReference type="OrthoDB" id="118550at2759"/>
<dbReference type="PANTHER" id="PTHR43952:SF57">
    <property type="entry name" value="OS02G0706400 PROTEIN"/>
    <property type="match status" value="1"/>
</dbReference>
<evidence type="ECO:0000256" key="1">
    <source>
        <dbReference type="ARBA" id="ARBA00004123"/>
    </source>
</evidence>
<dbReference type="Pfam" id="PF23082">
    <property type="entry name" value="Myb_DNA-binding_2"/>
    <property type="match status" value="1"/>
</dbReference>
<dbReference type="Gene3D" id="1.10.10.60">
    <property type="entry name" value="Homeodomain-like"/>
    <property type="match status" value="1"/>
</dbReference>
<gene>
    <name evidence="7" type="ORF">NCGR_LOCUS63506</name>
</gene>